<keyword evidence="1" id="KW-0238">DNA-binding</keyword>
<dbReference type="Pfam" id="PF23359">
    <property type="entry name" value="Lsr2_DNA-bd"/>
    <property type="match status" value="1"/>
</dbReference>
<proteinExistence type="predicted"/>
<name>A0A249XLL4_9CAUD</name>
<dbReference type="InterPro" id="IPR036625">
    <property type="entry name" value="E3-bd_dom_sf"/>
</dbReference>
<keyword evidence="5" id="KW-1185">Reference proteome</keyword>
<dbReference type="InterPro" id="IPR055370">
    <property type="entry name" value="Lsr2_DNA-bd"/>
</dbReference>
<dbReference type="Proteomes" id="UP000221251">
    <property type="component" value="Segment"/>
</dbReference>
<organism evidence="4 5">
    <name type="scientific">Arthrobacter phage Adat</name>
    <dbReference type="NCBI Taxonomy" id="2027883"/>
    <lineage>
        <taxon>Viruses</taxon>
        <taxon>Duplodnaviria</taxon>
        <taxon>Heunggongvirae</taxon>
        <taxon>Uroviricota</taxon>
        <taxon>Caudoviricetes</taxon>
        <taxon>Jasminevirus</taxon>
        <taxon>Jasminevirus adat</taxon>
    </lineage>
</organism>
<feature type="domain" description="Lsr2 DNA-binding" evidence="2">
    <location>
        <begin position="150"/>
        <end position="182"/>
    </location>
</feature>
<dbReference type="EMBL" id="MF668266">
    <property type="protein sequence ID" value="ASZ72574.1"/>
    <property type="molecule type" value="Genomic_DNA"/>
</dbReference>
<dbReference type="EMBL" id="MF668266">
    <property type="protein sequence ID" value="ASZ72626.1"/>
    <property type="molecule type" value="Genomic_DNA"/>
</dbReference>
<evidence type="ECO:0000313" key="5">
    <source>
        <dbReference type="Proteomes" id="UP000221251"/>
    </source>
</evidence>
<evidence type="ECO:0000313" key="3">
    <source>
        <dbReference type="EMBL" id="ASZ72574.1"/>
    </source>
</evidence>
<dbReference type="GO" id="GO:0003677">
    <property type="term" value="F:DNA binding"/>
    <property type="evidence" value="ECO:0007669"/>
    <property type="project" value="UniProtKB-KW"/>
</dbReference>
<dbReference type="Gene3D" id="4.10.320.10">
    <property type="entry name" value="E3-binding domain"/>
    <property type="match status" value="1"/>
</dbReference>
<dbReference type="OrthoDB" id="30979at10239"/>
<dbReference type="GO" id="GO:0016746">
    <property type="term" value="F:acyltransferase activity"/>
    <property type="evidence" value="ECO:0007669"/>
    <property type="project" value="InterPro"/>
</dbReference>
<evidence type="ECO:0000256" key="1">
    <source>
        <dbReference type="ARBA" id="ARBA00023125"/>
    </source>
</evidence>
<protein>
    <submittedName>
        <fullName evidence="4">Lsr2-like DNA bridging protein</fullName>
    </submittedName>
</protein>
<accession>A0A249XLL4</accession>
<evidence type="ECO:0000313" key="4">
    <source>
        <dbReference type="EMBL" id="ASZ72626.1"/>
    </source>
</evidence>
<sequence length="185" mass="20116">MTEANIYATIANDVLADAKQNAQELHDMVATVKTARGSKSDIQKWIDQSTDETVVKRREAVASAKAKIAEIEAELIAEATSALVPEDVDIDAIHAEFKEKRTETLKTLNAAKLILGKAGVEDLSEIDEAIDNLPKNLQGLLASSGRSPKELEAIREFAKQNGLEVSERGRIAKSVIEAYEEANKS</sequence>
<reference evidence="4 5" key="1">
    <citation type="submission" date="2017-08" db="EMBL/GenBank/DDBJ databases">
        <authorList>
            <person name="Bertolini C.M."/>
            <person name="Tyransky A."/>
            <person name="Ball S.L."/>
            <person name="Breitenberger C.A."/>
            <person name="Daniels C.J."/>
            <person name="Garlena R.A."/>
            <person name="Russell D.A."/>
            <person name="Pope W.H."/>
            <person name="Jacobs-Sera D."/>
            <person name="Hendrix R.W."/>
            <person name="Hatfull G.F."/>
        </authorList>
    </citation>
    <scope>NUCLEOTIDE SEQUENCE [LARGE SCALE GENOMIC DNA]</scope>
</reference>
<gene>
    <name evidence="3" type="ORF">ADAT_1</name>
    <name evidence="4" type="ORF">ADAT_55</name>
</gene>
<evidence type="ECO:0000259" key="2">
    <source>
        <dbReference type="Pfam" id="PF23359"/>
    </source>
</evidence>